<name>A0A5B0X044_9GAMM</name>
<sequence>MKQSYFKKPLLPLVLVWTSLLAVGCASTKETVLPQEGPTMKSIYDQHMVDVQKLNHRRTIGGQPLPRSGIEHYQGFVREAANEIDTVFPRLPNPTLVMYIFPHLSGSERTPVPGYVTTFPFYEKVEYALPGEVQGEVSGESPSPVSPSPSNK</sequence>
<keyword evidence="3" id="KW-0449">Lipoprotein</keyword>
<feature type="signal peptide" evidence="2">
    <location>
        <begin position="1"/>
        <end position="22"/>
    </location>
</feature>
<feature type="compositionally biased region" description="Low complexity" evidence="1">
    <location>
        <begin position="135"/>
        <end position="152"/>
    </location>
</feature>
<dbReference type="EMBL" id="VTUX01000003">
    <property type="protein sequence ID" value="KAA1192710.1"/>
    <property type="molecule type" value="Genomic_DNA"/>
</dbReference>
<dbReference type="PROSITE" id="PS51257">
    <property type="entry name" value="PROKAR_LIPOPROTEIN"/>
    <property type="match status" value="1"/>
</dbReference>
<evidence type="ECO:0000313" key="3">
    <source>
        <dbReference type="EMBL" id="KAA1192710.1"/>
    </source>
</evidence>
<comment type="caution">
    <text evidence="3">The sequence shown here is derived from an EMBL/GenBank/DDBJ whole genome shotgun (WGS) entry which is preliminary data.</text>
</comment>
<reference evidence="3 4" key="1">
    <citation type="submission" date="2019-09" db="EMBL/GenBank/DDBJ databases">
        <authorList>
            <person name="Chen X.-Y."/>
        </authorList>
    </citation>
    <scope>NUCLEOTIDE SEQUENCE [LARGE SCALE GENOMIC DNA]</scope>
    <source>
        <strain evidence="3 4">NY5</strain>
    </source>
</reference>
<accession>A0A5B0X044</accession>
<evidence type="ECO:0000313" key="4">
    <source>
        <dbReference type="Proteomes" id="UP000323708"/>
    </source>
</evidence>
<proteinExistence type="predicted"/>
<dbReference type="AlphaFoldDB" id="A0A5B0X044"/>
<dbReference type="RefSeq" id="WP_149610994.1">
    <property type="nucleotide sequence ID" value="NZ_VTUX01000003.1"/>
</dbReference>
<feature type="region of interest" description="Disordered" evidence="1">
    <location>
        <begin position="133"/>
        <end position="152"/>
    </location>
</feature>
<evidence type="ECO:0000256" key="2">
    <source>
        <dbReference type="SAM" id="SignalP"/>
    </source>
</evidence>
<keyword evidence="4" id="KW-1185">Reference proteome</keyword>
<dbReference type="NCBIfam" id="TIGR03751">
    <property type="entry name" value="conj_TIGR03751"/>
    <property type="match status" value="1"/>
</dbReference>
<protein>
    <submittedName>
        <fullName evidence="3">TIGR03751 family conjugal transfer lipoprotein</fullName>
    </submittedName>
</protein>
<dbReference type="InterPro" id="IPR022262">
    <property type="entry name" value="Lipoprot_put"/>
</dbReference>
<feature type="chain" id="PRO_5022940161" evidence="2">
    <location>
        <begin position="23"/>
        <end position="152"/>
    </location>
</feature>
<keyword evidence="2" id="KW-0732">Signal</keyword>
<gene>
    <name evidence="3" type="ORF">F0M18_08630</name>
</gene>
<evidence type="ECO:0000256" key="1">
    <source>
        <dbReference type="SAM" id="MobiDB-lite"/>
    </source>
</evidence>
<dbReference type="Proteomes" id="UP000323708">
    <property type="component" value="Unassembled WGS sequence"/>
</dbReference>
<organism evidence="3 4">
    <name type="scientific">Pseudohalioglobus sediminis</name>
    <dbReference type="NCBI Taxonomy" id="2606449"/>
    <lineage>
        <taxon>Bacteria</taxon>
        <taxon>Pseudomonadati</taxon>
        <taxon>Pseudomonadota</taxon>
        <taxon>Gammaproteobacteria</taxon>
        <taxon>Cellvibrionales</taxon>
        <taxon>Halieaceae</taxon>
        <taxon>Pseudohalioglobus</taxon>
    </lineage>
</organism>